<sequence length="67" mass="7741">MYQKLRDLREDHDLSQKDIAELLSVSQATYSRYESGILDIPSISLIKLADFYKVSVDYLLGRTDTKN</sequence>
<dbReference type="InterPro" id="IPR001387">
    <property type="entry name" value="Cro/C1-type_HTH"/>
</dbReference>
<dbReference type="PANTHER" id="PTHR46558">
    <property type="entry name" value="TRACRIPTIONAL REGULATORY PROTEIN-RELATED-RELATED"/>
    <property type="match status" value="1"/>
</dbReference>
<accession>A0A645FZS3</accession>
<protein>
    <recommendedName>
        <fullName evidence="2">HTH cro/C1-type domain-containing protein</fullName>
    </recommendedName>
</protein>
<proteinExistence type="predicted"/>
<dbReference type="SMART" id="SM00530">
    <property type="entry name" value="HTH_XRE"/>
    <property type="match status" value="1"/>
</dbReference>
<dbReference type="AlphaFoldDB" id="A0A645FZS3"/>
<dbReference type="SUPFAM" id="SSF47413">
    <property type="entry name" value="lambda repressor-like DNA-binding domains"/>
    <property type="match status" value="1"/>
</dbReference>
<dbReference type="PANTHER" id="PTHR46558:SF11">
    <property type="entry name" value="HTH-TYPE TRANSCRIPTIONAL REGULATOR XRE"/>
    <property type="match status" value="1"/>
</dbReference>
<dbReference type="CDD" id="cd00093">
    <property type="entry name" value="HTH_XRE"/>
    <property type="match status" value="1"/>
</dbReference>
<evidence type="ECO:0000313" key="3">
    <source>
        <dbReference type="EMBL" id="MPN17364.1"/>
    </source>
</evidence>
<dbReference type="Pfam" id="PF01381">
    <property type="entry name" value="HTH_3"/>
    <property type="match status" value="1"/>
</dbReference>
<dbReference type="PROSITE" id="PS50943">
    <property type="entry name" value="HTH_CROC1"/>
    <property type="match status" value="1"/>
</dbReference>
<feature type="domain" description="HTH cro/C1-type" evidence="2">
    <location>
        <begin position="5"/>
        <end position="59"/>
    </location>
</feature>
<dbReference type="Gene3D" id="1.10.260.40">
    <property type="entry name" value="lambda repressor-like DNA-binding domains"/>
    <property type="match status" value="1"/>
</dbReference>
<evidence type="ECO:0000256" key="1">
    <source>
        <dbReference type="ARBA" id="ARBA00023125"/>
    </source>
</evidence>
<comment type="caution">
    <text evidence="3">The sequence shown here is derived from an EMBL/GenBank/DDBJ whole genome shotgun (WGS) entry which is preliminary data.</text>
</comment>
<evidence type="ECO:0000259" key="2">
    <source>
        <dbReference type="PROSITE" id="PS50943"/>
    </source>
</evidence>
<dbReference type="GO" id="GO:0003677">
    <property type="term" value="F:DNA binding"/>
    <property type="evidence" value="ECO:0007669"/>
    <property type="project" value="UniProtKB-KW"/>
</dbReference>
<dbReference type="EMBL" id="VSSQ01064471">
    <property type="protein sequence ID" value="MPN17364.1"/>
    <property type="molecule type" value="Genomic_DNA"/>
</dbReference>
<reference evidence="3" key="1">
    <citation type="submission" date="2019-08" db="EMBL/GenBank/DDBJ databases">
        <authorList>
            <person name="Kucharzyk K."/>
            <person name="Murdoch R.W."/>
            <person name="Higgins S."/>
            <person name="Loffler F."/>
        </authorList>
    </citation>
    <scope>NUCLEOTIDE SEQUENCE</scope>
</reference>
<keyword evidence="1" id="KW-0238">DNA-binding</keyword>
<name>A0A645FZS3_9ZZZZ</name>
<gene>
    <name evidence="3" type="ORF">SDC9_164717</name>
</gene>
<organism evidence="3">
    <name type="scientific">bioreactor metagenome</name>
    <dbReference type="NCBI Taxonomy" id="1076179"/>
    <lineage>
        <taxon>unclassified sequences</taxon>
        <taxon>metagenomes</taxon>
        <taxon>ecological metagenomes</taxon>
    </lineage>
</organism>
<dbReference type="InterPro" id="IPR010982">
    <property type="entry name" value="Lambda_DNA-bd_dom_sf"/>
</dbReference>